<comment type="caution">
    <text evidence="2">The sequence shown here is derived from an EMBL/GenBank/DDBJ whole genome shotgun (WGS) entry which is preliminary data.</text>
</comment>
<reference evidence="2 3" key="1">
    <citation type="submission" date="2019-04" db="EMBL/GenBank/DDBJ databases">
        <title>Pedobacter sp. AR-3-17 sp. nov., isolated from Arctic soil.</title>
        <authorList>
            <person name="Dahal R.H."/>
            <person name="Kim D.-U."/>
        </authorList>
    </citation>
    <scope>NUCLEOTIDE SEQUENCE [LARGE SCALE GENOMIC DNA]</scope>
    <source>
        <strain evidence="2 3">AR-3-17</strain>
    </source>
</reference>
<keyword evidence="1" id="KW-0472">Membrane</keyword>
<feature type="transmembrane region" description="Helical" evidence="1">
    <location>
        <begin position="69"/>
        <end position="90"/>
    </location>
</feature>
<gene>
    <name evidence="2" type="ORF">FA046_07310</name>
</gene>
<dbReference type="Proteomes" id="UP000308181">
    <property type="component" value="Unassembled WGS sequence"/>
</dbReference>
<dbReference type="OrthoDB" id="9813621at2"/>
<keyword evidence="3" id="KW-1185">Reference proteome</keyword>
<keyword evidence="1" id="KW-1133">Transmembrane helix</keyword>
<protein>
    <submittedName>
        <fullName evidence="2">Uncharacterized protein</fullName>
    </submittedName>
</protein>
<dbReference type="RefSeq" id="WP_136825729.1">
    <property type="nucleotide sequence ID" value="NZ_SWBP01000002.1"/>
</dbReference>
<sequence>MKSPNKRLIGMMMAIAFILCIPLIAMQFTNEVNWTLSDFVMMGILLISTGLLVELVLRKVTKIQHRIILCALLIFGLFIVWAELAVGIFGTPFAGN</sequence>
<evidence type="ECO:0000256" key="1">
    <source>
        <dbReference type="SAM" id="Phobius"/>
    </source>
</evidence>
<accession>A0A4U1C1H0</accession>
<dbReference type="AlphaFoldDB" id="A0A4U1C1H0"/>
<dbReference type="EMBL" id="SWBP01000002">
    <property type="protein sequence ID" value="TKB98915.1"/>
    <property type="molecule type" value="Genomic_DNA"/>
</dbReference>
<feature type="transmembrane region" description="Helical" evidence="1">
    <location>
        <begin position="39"/>
        <end position="57"/>
    </location>
</feature>
<name>A0A4U1C1H0_9SPHI</name>
<proteinExistence type="predicted"/>
<evidence type="ECO:0000313" key="3">
    <source>
        <dbReference type="Proteomes" id="UP000308181"/>
    </source>
</evidence>
<evidence type="ECO:0000313" key="2">
    <source>
        <dbReference type="EMBL" id="TKB98915.1"/>
    </source>
</evidence>
<organism evidence="2 3">
    <name type="scientific">Pedobacter cryophilus</name>
    <dbReference type="NCBI Taxonomy" id="2571271"/>
    <lineage>
        <taxon>Bacteria</taxon>
        <taxon>Pseudomonadati</taxon>
        <taxon>Bacteroidota</taxon>
        <taxon>Sphingobacteriia</taxon>
        <taxon>Sphingobacteriales</taxon>
        <taxon>Sphingobacteriaceae</taxon>
        <taxon>Pedobacter</taxon>
    </lineage>
</organism>
<keyword evidence="1" id="KW-0812">Transmembrane</keyword>